<gene>
    <name evidence="2" type="ORF">BGK67_34435</name>
</gene>
<name>A0A1E5P0L9_9ACTN</name>
<keyword evidence="3" id="KW-1185">Reference proteome</keyword>
<dbReference type="EMBL" id="MEHK01000002">
    <property type="protein sequence ID" value="OEJ22605.1"/>
    <property type="molecule type" value="Genomic_DNA"/>
</dbReference>
<dbReference type="RefSeq" id="WP_069924650.1">
    <property type="nucleotide sequence ID" value="NZ_MEHK01000002.1"/>
</dbReference>
<proteinExistence type="predicted"/>
<accession>A0A1E5P0L9</accession>
<organism evidence="2 3">
    <name type="scientific">Streptomyces subrutilus</name>
    <dbReference type="NCBI Taxonomy" id="36818"/>
    <lineage>
        <taxon>Bacteria</taxon>
        <taxon>Bacillati</taxon>
        <taxon>Actinomycetota</taxon>
        <taxon>Actinomycetes</taxon>
        <taxon>Kitasatosporales</taxon>
        <taxon>Streptomycetaceae</taxon>
        <taxon>Streptomyces</taxon>
    </lineage>
</organism>
<dbReference type="Proteomes" id="UP000095705">
    <property type="component" value="Unassembled WGS sequence"/>
</dbReference>
<dbReference type="Pfam" id="PF14280">
    <property type="entry name" value="DUF4365"/>
    <property type="match status" value="1"/>
</dbReference>
<evidence type="ECO:0000259" key="1">
    <source>
        <dbReference type="Pfam" id="PF14280"/>
    </source>
</evidence>
<protein>
    <submittedName>
        <fullName evidence="2">DUF4365 domain-containing protein</fullName>
    </submittedName>
</protein>
<dbReference type="InterPro" id="IPR025375">
    <property type="entry name" value="DUF4365"/>
</dbReference>
<dbReference type="OrthoDB" id="4555843at2"/>
<comment type="caution">
    <text evidence="2">The sequence shown here is derived from an EMBL/GenBank/DDBJ whole genome shotgun (WGS) entry which is preliminary data.</text>
</comment>
<dbReference type="STRING" id="36818.BGK67_34435"/>
<sequence>MPAEDLEDLDEAMNDADLAEGQVPITALQEHFSVSFTRMIAYAAGCSIKPHETDYEGVDITVVSSTEYRGYYGPQFELQLKCTYQESLLKEDHMAWQMKKKPFEKLTREKRYIPAYLGVLLIPREQTSWLRTDEDGLFTRSRMFWESADNLRQTEPVADRHTVHLPRRNLFTGDQLLKIMKRIGDAEEGSR</sequence>
<dbReference type="AlphaFoldDB" id="A0A1E5P0L9"/>
<reference evidence="2 3" key="1">
    <citation type="submission" date="2016-08" db="EMBL/GenBank/DDBJ databases">
        <title>The complete genome of Streptomyces subrutilus 10-1-1.</title>
        <authorList>
            <person name="Chen X."/>
        </authorList>
    </citation>
    <scope>NUCLEOTIDE SEQUENCE [LARGE SCALE GENOMIC DNA]</scope>
    <source>
        <strain evidence="2 3">10-1-1</strain>
    </source>
</reference>
<evidence type="ECO:0000313" key="2">
    <source>
        <dbReference type="EMBL" id="OEJ22605.1"/>
    </source>
</evidence>
<evidence type="ECO:0000313" key="3">
    <source>
        <dbReference type="Proteomes" id="UP000095705"/>
    </source>
</evidence>
<feature type="domain" description="DUF4365" evidence="1">
    <location>
        <begin position="30"/>
        <end position="182"/>
    </location>
</feature>